<dbReference type="GeneID" id="20329378"/>
<dbReference type="KEGG" id="ovi:T265_15213"/>
<keyword evidence="2" id="KW-1185">Reference proteome</keyword>
<name>A0A074ZCK2_OPIVI</name>
<feature type="non-terminal residue" evidence="1">
    <location>
        <position position="1"/>
    </location>
</feature>
<protein>
    <submittedName>
        <fullName evidence="1">Uncharacterized protein</fullName>
    </submittedName>
</protein>
<evidence type="ECO:0000313" key="2">
    <source>
        <dbReference type="Proteomes" id="UP000054324"/>
    </source>
</evidence>
<gene>
    <name evidence="1" type="ORF">T265_15213</name>
</gene>
<organism evidence="1 2">
    <name type="scientific">Opisthorchis viverrini</name>
    <name type="common">Southeast Asian liver fluke</name>
    <dbReference type="NCBI Taxonomy" id="6198"/>
    <lineage>
        <taxon>Eukaryota</taxon>
        <taxon>Metazoa</taxon>
        <taxon>Spiralia</taxon>
        <taxon>Lophotrochozoa</taxon>
        <taxon>Platyhelminthes</taxon>
        <taxon>Trematoda</taxon>
        <taxon>Digenea</taxon>
        <taxon>Opisthorchiida</taxon>
        <taxon>Opisthorchiata</taxon>
        <taxon>Opisthorchiidae</taxon>
        <taxon>Opisthorchis</taxon>
    </lineage>
</organism>
<proteinExistence type="predicted"/>
<dbReference type="Proteomes" id="UP000054324">
    <property type="component" value="Unassembled WGS sequence"/>
</dbReference>
<feature type="non-terminal residue" evidence="1">
    <location>
        <position position="222"/>
    </location>
</feature>
<dbReference type="CTD" id="20329378"/>
<dbReference type="RefSeq" id="XP_009175333.1">
    <property type="nucleotide sequence ID" value="XM_009177069.1"/>
</dbReference>
<accession>A0A074ZCK2</accession>
<sequence>LGQASNIPAQVLPSGDVAAVNRKGVTAEWSVVRTRLLPLDLPCLGLGDLAVSQHSCFLQVPWQLDTGRKLQLNDYFIILDEFTGIPRKDTATEKDKTFGELSVHSHVRKSENTKNVLCSQTSGAFLGGQASQEEQTDQPSRMRLGNPGILELWVAYTYGVVLAPDALKWLEREFTDRKVYGSNPNCASQLPLSTLGQPGSIPILVQPSGGIAVSHRKGATAE</sequence>
<dbReference type="AlphaFoldDB" id="A0A074ZCK2"/>
<dbReference type="OrthoDB" id="6266369at2759"/>
<reference evidence="1 2" key="1">
    <citation type="submission" date="2013-11" db="EMBL/GenBank/DDBJ databases">
        <title>Opisthorchis viverrini - life in the bile duct.</title>
        <authorList>
            <person name="Young N.D."/>
            <person name="Nagarajan N."/>
            <person name="Lin S.J."/>
            <person name="Korhonen P.K."/>
            <person name="Jex A.R."/>
            <person name="Hall R.S."/>
            <person name="Safavi-Hemami H."/>
            <person name="Kaewkong W."/>
            <person name="Bertrand D."/>
            <person name="Gao S."/>
            <person name="Seet Q."/>
            <person name="Wongkham S."/>
            <person name="Teh B.T."/>
            <person name="Wongkham C."/>
            <person name="Intapan P.M."/>
            <person name="Maleewong W."/>
            <person name="Yang X."/>
            <person name="Hu M."/>
            <person name="Wang Z."/>
            <person name="Hofmann A."/>
            <person name="Sternberg P.W."/>
            <person name="Tan P."/>
            <person name="Wang J."/>
            <person name="Gasser R.B."/>
        </authorList>
    </citation>
    <scope>NUCLEOTIDE SEQUENCE [LARGE SCALE GENOMIC DNA]</scope>
</reference>
<dbReference type="EMBL" id="KL597009">
    <property type="protein sequence ID" value="KER20930.1"/>
    <property type="molecule type" value="Genomic_DNA"/>
</dbReference>
<evidence type="ECO:0000313" key="1">
    <source>
        <dbReference type="EMBL" id="KER20930.1"/>
    </source>
</evidence>